<keyword evidence="2" id="KW-1185">Reference proteome</keyword>
<evidence type="ECO:0000313" key="2">
    <source>
        <dbReference type="Proteomes" id="UP000008672"/>
    </source>
</evidence>
<dbReference type="HOGENOM" id="CLU_945052_0_0_1"/>
<sequence length="295" mass="34030">NGHAPLKLISPSCTRWLVMADCVERILYQFDKAASVEHCYSARLLAEMYKDETNFLYLVFLKPFLLEIRRVNNIFQLESGDALKIFRDLLVLYVSTLKRVVKPSVFRANSEKQLLTLDLQASSVYLSQEDADLGMTFRQKMEASKLCDAAKDAIVKRCIEFIKVLLTQYQLRLPESLDMLKKLELLNPKAILTDTKPAVTELPRNFFVCPTEVLESQWRNVSSCKFTEKENMGRFWIEVYEYTNGTGNRCFEEMALGAIRMLTLPISNAHVEKVFSHISFLKDESRNRMGLKLLS</sequence>
<reference evidence="1" key="3">
    <citation type="submission" date="2025-09" db="UniProtKB">
        <authorList>
            <consortium name="Ensembl"/>
        </authorList>
    </citation>
    <scope>IDENTIFICATION</scope>
</reference>
<dbReference type="eggNOG" id="ENOG502QW9Y">
    <property type="taxonomic scope" value="Eukaryota"/>
</dbReference>
<dbReference type="Proteomes" id="UP000008672">
    <property type="component" value="Unassembled WGS sequence"/>
</dbReference>
<dbReference type="AlphaFoldDB" id="H3ANY7"/>
<organism evidence="1 2">
    <name type="scientific">Latimeria chalumnae</name>
    <name type="common">Coelacanth</name>
    <dbReference type="NCBI Taxonomy" id="7897"/>
    <lineage>
        <taxon>Eukaryota</taxon>
        <taxon>Metazoa</taxon>
        <taxon>Chordata</taxon>
        <taxon>Craniata</taxon>
        <taxon>Vertebrata</taxon>
        <taxon>Euteleostomi</taxon>
        <taxon>Coelacanthiformes</taxon>
        <taxon>Coelacanthidae</taxon>
        <taxon>Latimeria</taxon>
    </lineage>
</organism>
<reference evidence="2" key="1">
    <citation type="submission" date="2011-08" db="EMBL/GenBank/DDBJ databases">
        <title>The draft genome of Latimeria chalumnae.</title>
        <authorList>
            <person name="Di Palma F."/>
            <person name="Alfoldi J."/>
            <person name="Johnson J."/>
            <person name="Berlin A."/>
            <person name="Gnerre S."/>
            <person name="Jaffe D."/>
            <person name="MacCallum I."/>
            <person name="Young S."/>
            <person name="Walker B.J."/>
            <person name="Lander E."/>
            <person name="Lindblad-Toh K."/>
        </authorList>
    </citation>
    <scope>NUCLEOTIDE SEQUENCE [LARGE SCALE GENOMIC DNA]</scope>
    <source>
        <strain evidence="2">Wild caught</strain>
    </source>
</reference>
<proteinExistence type="predicted"/>
<evidence type="ECO:0000313" key="1">
    <source>
        <dbReference type="Ensembl" id="ENSLACP00000011358.1"/>
    </source>
</evidence>
<protein>
    <recommendedName>
        <fullName evidence="3">HAT C-terminal dimerisation domain-containing protein</fullName>
    </recommendedName>
</protein>
<dbReference type="Ensembl" id="ENSLACT00000011444.1">
    <property type="protein sequence ID" value="ENSLACP00000011358.1"/>
    <property type="gene ID" value="ENSLACG00000009993.1"/>
</dbReference>
<dbReference type="GeneTree" id="ENSGT00940000167351"/>
<reference evidence="1" key="2">
    <citation type="submission" date="2025-08" db="UniProtKB">
        <authorList>
            <consortium name="Ensembl"/>
        </authorList>
    </citation>
    <scope>IDENTIFICATION</scope>
</reference>
<dbReference type="OMA" id="FRLAISH"/>
<dbReference type="InParanoid" id="H3ANY7"/>
<evidence type="ECO:0008006" key="3">
    <source>
        <dbReference type="Google" id="ProtNLM"/>
    </source>
</evidence>
<accession>H3ANY7</accession>
<name>H3ANY7_LATCH</name>
<dbReference type="EMBL" id="AFYH01196886">
    <property type="status" value="NOT_ANNOTATED_CDS"/>
    <property type="molecule type" value="Genomic_DNA"/>
</dbReference>